<comment type="similarity">
    <text evidence="2 12">Belongs to the class-II pyridine nucleotide-disulfide oxidoreductase family.</text>
</comment>
<sequence length="529" mass="58288">MSKYRTIVIGTGPAGLTAAIYLARANLNPLVIEGLQPGGQLTTTTEVENFPGFPQGIMGPELMDNMRKQAERFGAEFKNGWVEEVDFSKPPFKVKVGGIGELEADSIIISTGASARYLGIPGEQENVGRGVSTCATCDGFFFRGKKIVVVGGGDSAMEEASFLTRFATDVTLVHRRDELRASKIMQDRARSNEKVKWALNRTPLEVVPEALGVKGLKVRNNETGQEELLEADGVFIAIGHTPNTGFLSNQITLDEHGYVVVKPGTTETNIPGVFACGDVQDTKYRQAITAAGSGCMAAMDCEKFLEGSIVHDWSETLDNMGSMLHMILLLFLVTYVMNSLFFLLQKREISKFTSKFKTSKIGWFYNEVAYLGDKFVSSFGKVIEAQLLIAVFNTALTILGLWILGFPYLFALTILVFMLSLVPVAGVIISLIPLCLIGYQLGGLQLSVIVIIMIIIIHALETYFLNPKLMAHKTKLPMFYTFIVLILSQHFLGIWGLIIGIPIFVFLLDILDVNKMEKTEEPIRVETKL</sequence>
<dbReference type="GO" id="GO:0016020">
    <property type="term" value="C:membrane"/>
    <property type="evidence" value="ECO:0007669"/>
    <property type="project" value="UniProtKB-SubCell"/>
</dbReference>
<evidence type="ECO:0000256" key="9">
    <source>
        <dbReference type="ARBA" id="ARBA00023136"/>
    </source>
</evidence>
<keyword evidence="13" id="KW-0521">NADP</keyword>
<dbReference type="GO" id="GO:0004791">
    <property type="term" value="F:thioredoxin-disulfide reductase (NADPH) activity"/>
    <property type="evidence" value="ECO:0007669"/>
    <property type="project" value="UniProtKB-UniRule"/>
</dbReference>
<evidence type="ECO:0000256" key="14">
    <source>
        <dbReference type="SAM" id="Phobius"/>
    </source>
</evidence>
<dbReference type="GO" id="GO:0005737">
    <property type="term" value="C:cytoplasm"/>
    <property type="evidence" value="ECO:0007669"/>
    <property type="project" value="InterPro"/>
</dbReference>
<dbReference type="Pfam" id="PF07992">
    <property type="entry name" value="Pyr_redox_2"/>
    <property type="match status" value="1"/>
</dbReference>
<organism evidence="16 17">
    <name type="scientific">Phytophthora kernoviae 00238/432</name>
    <dbReference type="NCBI Taxonomy" id="1284355"/>
    <lineage>
        <taxon>Eukaryota</taxon>
        <taxon>Sar</taxon>
        <taxon>Stramenopiles</taxon>
        <taxon>Oomycota</taxon>
        <taxon>Peronosporomycetes</taxon>
        <taxon>Peronosporales</taxon>
        <taxon>Peronosporaceae</taxon>
        <taxon>Phytophthora</taxon>
    </lineage>
</organism>
<dbReference type="EC" id="1.8.1.9" evidence="12"/>
<keyword evidence="8 12" id="KW-0560">Oxidoreductase</keyword>
<dbReference type="InterPro" id="IPR036188">
    <property type="entry name" value="FAD/NAD-bd_sf"/>
</dbReference>
<evidence type="ECO:0000313" key="16">
    <source>
        <dbReference type="EMBL" id="KAF4324091.1"/>
    </source>
</evidence>
<dbReference type="GO" id="GO:0019430">
    <property type="term" value="P:removal of superoxide radicals"/>
    <property type="evidence" value="ECO:0007669"/>
    <property type="project" value="UniProtKB-UniRule"/>
</dbReference>
<evidence type="ECO:0000256" key="10">
    <source>
        <dbReference type="ARBA" id="ARBA00023157"/>
    </source>
</evidence>
<accession>A0A8J4SET4</accession>
<dbReference type="InterPro" id="IPR008255">
    <property type="entry name" value="Pyr_nucl-diS_OxRdtase_2_AS"/>
</dbReference>
<keyword evidence="7 14" id="KW-1133">Transmembrane helix</keyword>
<dbReference type="Proteomes" id="UP000702964">
    <property type="component" value="Unassembled WGS sequence"/>
</dbReference>
<protein>
    <recommendedName>
        <fullName evidence="12">Thioredoxin reductase</fullName>
        <ecNumber evidence="12">1.8.1.9</ecNumber>
    </recommendedName>
</protein>
<dbReference type="PANTHER" id="PTHR48105">
    <property type="entry name" value="THIOREDOXIN REDUCTASE 1-RELATED-RELATED"/>
    <property type="match status" value="1"/>
</dbReference>
<keyword evidence="6 12" id="KW-0274">FAD</keyword>
<comment type="subcellular location">
    <subcellularLocation>
        <location evidence="1">Membrane</location>
        <topology evidence="1">Multi-pass membrane protein</topology>
    </subcellularLocation>
</comment>
<comment type="catalytic activity">
    <reaction evidence="12">
        <text>[thioredoxin]-dithiol + NADP(+) = [thioredoxin]-disulfide + NADPH + H(+)</text>
        <dbReference type="Rhea" id="RHEA:20345"/>
        <dbReference type="Rhea" id="RHEA-COMP:10698"/>
        <dbReference type="Rhea" id="RHEA-COMP:10700"/>
        <dbReference type="ChEBI" id="CHEBI:15378"/>
        <dbReference type="ChEBI" id="CHEBI:29950"/>
        <dbReference type="ChEBI" id="CHEBI:50058"/>
        <dbReference type="ChEBI" id="CHEBI:57783"/>
        <dbReference type="ChEBI" id="CHEBI:58349"/>
        <dbReference type="EC" id="1.8.1.9"/>
    </reaction>
</comment>
<keyword evidence="10" id="KW-1015">Disulfide bond</keyword>
<dbReference type="AlphaFoldDB" id="A0A8J4SET4"/>
<dbReference type="Pfam" id="PF01594">
    <property type="entry name" value="AI-2E_transport"/>
    <property type="match status" value="1"/>
</dbReference>
<evidence type="ECO:0000256" key="1">
    <source>
        <dbReference type="ARBA" id="ARBA00004141"/>
    </source>
</evidence>
<dbReference type="InterPro" id="IPR002549">
    <property type="entry name" value="AI-2E-like"/>
</dbReference>
<comment type="caution">
    <text evidence="16">The sequence shown here is derived from an EMBL/GenBank/DDBJ whole genome shotgun (WGS) entry which is preliminary data.</text>
</comment>
<evidence type="ECO:0000256" key="3">
    <source>
        <dbReference type="ARBA" id="ARBA00009773"/>
    </source>
</evidence>
<gene>
    <name evidence="16" type="ORF">G195_002641</name>
</gene>
<feature type="transmembrane region" description="Helical" evidence="14">
    <location>
        <begin position="446"/>
        <end position="466"/>
    </location>
</feature>
<evidence type="ECO:0000259" key="15">
    <source>
        <dbReference type="Pfam" id="PF07992"/>
    </source>
</evidence>
<evidence type="ECO:0000256" key="4">
    <source>
        <dbReference type="ARBA" id="ARBA00022630"/>
    </source>
</evidence>
<evidence type="ECO:0000256" key="11">
    <source>
        <dbReference type="ARBA" id="ARBA00023284"/>
    </source>
</evidence>
<feature type="transmembrane region" description="Helical" evidence="14">
    <location>
        <begin position="323"/>
        <end position="344"/>
    </location>
</feature>
<keyword evidence="4 12" id="KW-0285">Flavoprotein</keyword>
<dbReference type="InterPro" id="IPR023753">
    <property type="entry name" value="FAD/NAD-binding_dom"/>
</dbReference>
<reference evidence="16" key="2">
    <citation type="submission" date="2020-02" db="EMBL/GenBank/DDBJ databases">
        <authorList>
            <person name="Studholme D.J."/>
        </authorList>
    </citation>
    <scope>NUCLEOTIDE SEQUENCE</scope>
    <source>
        <strain evidence="16">00238/432</strain>
    </source>
</reference>
<evidence type="ECO:0000256" key="2">
    <source>
        <dbReference type="ARBA" id="ARBA00009333"/>
    </source>
</evidence>
<feature type="transmembrane region" description="Helical" evidence="14">
    <location>
        <begin position="387"/>
        <end position="408"/>
    </location>
</feature>
<evidence type="ECO:0000256" key="8">
    <source>
        <dbReference type="ARBA" id="ARBA00023002"/>
    </source>
</evidence>
<name>A0A8J4SET4_9STRA</name>
<feature type="transmembrane region" description="Helical" evidence="14">
    <location>
        <begin position="414"/>
        <end position="439"/>
    </location>
</feature>
<dbReference type="EMBL" id="AOFI03000025">
    <property type="protein sequence ID" value="KAF4324091.1"/>
    <property type="molecule type" value="Genomic_DNA"/>
</dbReference>
<dbReference type="NCBIfam" id="TIGR01292">
    <property type="entry name" value="TRX_reduct"/>
    <property type="match status" value="1"/>
</dbReference>
<keyword evidence="11 12" id="KW-0676">Redox-active center</keyword>
<keyword evidence="9 14" id="KW-0472">Membrane</keyword>
<evidence type="ECO:0000313" key="17">
    <source>
        <dbReference type="Proteomes" id="UP000702964"/>
    </source>
</evidence>
<feature type="transmembrane region" description="Helical" evidence="14">
    <location>
        <begin position="478"/>
        <end position="508"/>
    </location>
</feature>
<evidence type="ECO:0000256" key="5">
    <source>
        <dbReference type="ARBA" id="ARBA00022692"/>
    </source>
</evidence>
<dbReference type="Gene3D" id="3.50.50.60">
    <property type="entry name" value="FAD/NAD(P)-binding domain"/>
    <property type="match status" value="2"/>
</dbReference>
<evidence type="ECO:0000256" key="6">
    <source>
        <dbReference type="ARBA" id="ARBA00022827"/>
    </source>
</evidence>
<dbReference type="SUPFAM" id="SSF51905">
    <property type="entry name" value="FAD/NAD(P)-binding domain"/>
    <property type="match status" value="1"/>
</dbReference>
<keyword evidence="5 14" id="KW-0812">Transmembrane</keyword>
<evidence type="ECO:0000256" key="12">
    <source>
        <dbReference type="RuleBase" id="RU003880"/>
    </source>
</evidence>
<dbReference type="PRINTS" id="PR00469">
    <property type="entry name" value="PNDRDTASEII"/>
</dbReference>
<dbReference type="PRINTS" id="PR00368">
    <property type="entry name" value="FADPNR"/>
</dbReference>
<evidence type="ECO:0000256" key="13">
    <source>
        <dbReference type="RuleBase" id="RU003881"/>
    </source>
</evidence>
<dbReference type="PROSITE" id="PS00573">
    <property type="entry name" value="PYRIDINE_REDOX_2"/>
    <property type="match status" value="1"/>
</dbReference>
<comment type="subunit">
    <text evidence="12">Homodimer.</text>
</comment>
<reference evidence="16" key="1">
    <citation type="journal article" date="2015" name="Genom Data">
        <title>Draft genome sequences of Phytophthora kernoviae and Phytophthora ramorum lineage EU2 from Scotland.</title>
        <authorList>
            <person name="Sambles C."/>
            <person name="Schlenzig A."/>
            <person name="O'Neill P."/>
            <person name="Grant M."/>
            <person name="Studholme D.J."/>
        </authorList>
    </citation>
    <scope>NUCLEOTIDE SEQUENCE</scope>
    <source>
        <strain evidence="16">00238/432</strain>
    </source>
</reference>
<evidence type="ECO:0000256" key="7">
    <source>
        <dbReference type="ARBA" id="ARBA00022989"/>
    </source>
</evidence>
<feature type="domain" description="FAD/NAD(P)-binding" evidence="15">
    <location>
        <begin position="4"/>
        <end position="294"/>
    </location>
</feature>
<dbReference type="InterPro" id="IPR005982">
    <property type="entry name" value="Thioredox_Rdtase"/>
</dbReference>
<proteinExistence type="inferred from homology"/>
<comment type="similarity">
    <text evidence="3">Belongs to the autoinducer-2 exporter (AI-2E) (TC 2.A.86) family.</text>
</comment>
<dbReference type="InterPro" id="IPR050097">
    <property type="entry name" value="Ferredoxin-NADP_redctase_2"/>
</dbReference>
<comment type="cofactor">
    <cofactor evidence="13">
        <name>FAD</name>
        <dbReference type="ChEBI" id="CHEBI:57692"/>
    </cofactor>
    <text evidence="13">Binds 1 FAD per subunit.</text>
</comment>